<comment type="similarity">
    <text evidence="1">Belongs to the sulfotransferase 1 family.</text>
</comment>
<gene>
    <name evidence="4" type="primary">106068154</name>
</gene>
<dbReference type="SUPFAM" id="SSF52540">
    <property type="entry name" value="P-loop containing nucleoside triphosphate hydrolases"/>
    <property type="match status" value="1"/>
</dbReference>
<dbReference type="EnsemblMetazoa" id="BGLB037185-RA">
    <property type="protein sequence ID" value="BGLB037185-PA"/>
    <property type="gene ID" value="BGLB037185"/>
</dbReference>
<dbReference type="InterPro" id="IPR027417">
    <property type="entry name" value="P-loop_NTPase"/>
</dbReference>
<dbReference type="RefSeq" id="XP_013082920.2">
    <property type="nucleotide sequence ID" value="XM_013227466.2"/>
</dbReference>
<dbReference type="OrthoDB" id="205623at2759"/>
<name>A0A2C9M0P0_BIOGL</name>
<dbReference type="VEuPathDB" id="VectorBase:BGLB037185"/>
<proteinExistence type="inferred from homology"/>
<dbReference type="Gene3D" id="3.40.50.300">
    <property type="entry name" value="P-loop containing nucleotide triphosphate hydrolases"/>
    <property type="match status" value="1"/>
</dbReference>
<dbReference type="KEGG" id="bgt:106068154"/>
<feature type="domain" description="Sulfotransferase" evidence="3">
    <location>
        <begin position="49"/>
        <end position="284"/>
    </location>
</feature>
<evidence type="ECO:0000313" key="5">
    <source>
        <dbReference type="Proteomes" id="UP000076420"/>
    </source>
</evidence>
<keyword evidence="2" id="KW-0808">Transferase</keyword>
<evidence type="ECO:0000256" key="2">
    <source>
        <dbReference type="ARBA" id="ARBA00022679"/>
    </source>
</evidence>
<evidence type="ECO:0000313" key="4">
    <source>
        <dbReference type="EnsemblMetazoa" id="BGLB037185-PA"/>
    </source>
</evidence>
<protein>
    <recommendedName>
        <fullName evidence="3">Sulfotransferase domain-containing protein</fullName>
    </recommendedName>
</protein>
<dbReference type="InterPro" id="IPR000863">
    <property type="entry name" value="Sulfotransferase_dom"/>
</dbReference>
<evidence type="ECO:0000259" key="3">
    <source>
        <dbReference type="Pfam" id="PF00685"/>
    </source>
</evidence>
<dbReference type="VEuPathDB" id="VectorBase:BGLAX_045834"/>
<accession>A0A2C9M0P0</accession>
<dbReference type="PANTHER" id="PTHR11783">
    <property type="entry name" value="SULFOTRANSFERASE SULT"/>
    <property type="match status" value="1"/>
</dbReference>
<dbReference type="GO" id="GO:0008146">
    <property type="term" value="F:sulfotransferase activity"/>
    <property type="evidence" value="ECO:0007669"/>
    <property type="project" value="InterPro"/>
</dbReference>
<sequence>MAATSDMDLEHVKDKGGATLTLQVINGRYYPTFPADVIKNIGTLKIREDDVILAGYLKAGTHWVWEILRMLLAGTTDVPLQEKDMGMMEFMEQGILGELPSPRVLNTHILFELLPAEVLTKKPKIVYLTRNPKDTAVSMYHHNKKLWSYYQYDGQFGDYLHLFLDGKVDYGSWFEHISSWSAAVKEHPELRIKGVNYEELSQNPQQTILEMAQFLNLTPSEDLITQICQACHIDTMREKKAQFDLDSEGQAIMYRKGLVGDWKNYFNNELNTLFDDVYHKKMSAIDTPFKWHF</sequence>
<dbReference type="Pfam" id="PF00685">
    <property type="entry name" value="Sulfotransfer_1"/>
    <property type="match status" value="1"/>
</dbReference>
<dbReference type="Proteomes" id="UP000076420">
    <property type="component" value="Unassembled WGS sequence"/>
</dbReference>
<dbReference type="AlphaFoldDB" id="A0A2C9M0P0"/>
<reference evidence="4" key="1">
    <citation type="submission" date="2020-05" db="UniProtKB">
        <authorList>
            <consortium name="EnsemblMetazoa"/>
        </authorList>
    </citation>
    <scope>IDENTIFICATION</scope>
    <source>
        <strain evidence="4">BB02</strain>
    </source>
</reference>
<organism evidence="4 5">
    <name type="scientific">Biomphalaria glabrata</name>
    <name type="common">Bloodfluke planorb</name>
    <name type="synonym">Freshwater snail</name>
    <dbReference type="NCBI Taxonomy" id="6526"/>
    <lineage>
        <taxon>Eukaryota</taxon>
        <taxon>Metazoa</taxon>
        <taxon>Spiralia</taxon>
        <taxon>Lophotrochozoa</taxon>
        <taxon>Mollusca</taxon>
        <taxon>Gastropoda</taxon>
        <taxon>Heterobranchia</taxon>
        <taxon>Euthyneura</taxon>
        <taxon>Panpulmonata</taxon>
        <taxon>Hygrophila</taxon>
        <taxon>Lymnaeoidea</taxon>
        <taxon>Planorbidae</taxon>
        <taxon>Biomphalaria</taxon>
    </lineage>
</organism>
<evidence type="ECO:0000256" key="1">
    <source>
        <dbReference type="ARBA" id="ARBA00005771"/>
    </source>
</evidence>